<comment type="caution">
    <text evidence="2">The sequence shown here is derived from an EMBL/GenBank/DDBJ whole genome shotgun (WGS) entry which is preliminary data.</text>
</comment>
<evidence type="ECO:0000313" key="3">
    <source>
        <dbReference type="Proteomes" id="UP001219934"/>
    </source>
</evidence>
<dbReference type="EMBL" id="JAPTMU010000015">
    <property type="protein sequence ID" value="KAJ4930972.1"/>
    <property type="molecule type" value="Genomic_DNA"/>
</dbReference>
<organism evidence="2 3">
    <name type="scientific">Pogonophryne albipinna</name>
    <dbReference type="NCBI Taxonomy" id="1090488"/>
    <lineage>
        <taxon>Eukaryota</taxon>
        <taxon>Metazoa</taxon>
        <taxon>Chordata</taxon>
        <taxon>Craniata</taxon>
        <taxon>Vertebrata</taxon>
        <taxon>Euteleostomi</taxon>
        <taxon>Actinopterygii</taxon>
        <taxon>Neopterygii</taxon>
        <taxon>Teleostei</taxon>
        <taxon>Neoteleostei</taxon>
        <taxon>Acanthomorphata</taxon>
        <taxon>Eupercaria</taxon>
        <taxon>Perciformes</taxon>
        <taxon>Notothenioidei</taxon>
        <taxon>Pogonophryne</taxon>
    </lineage>
</organism>
<feature type="signal peptide" evidence="1">
    <location>
        <begin position="1"/>
        <end position="20"/>
    </location>
</feature>
<sequence length="112" mass="12174">MFSAVVLVLVCLMQMKLVTTEGHRGTNRHVFYAVQMDRGIRAARALAEQHTLEFIQQECIGQSTPVSVFLSACLSLIVPHGAQSSPLLLGTGRAERPKWRQVLAGGNAEGNT</sequence>
<dbReference type="AlphaFoldDB" id="A0AAD6AS87"/>
<keyword evidence="1" id="KW-0732">Signal</keyword>
<evidence type="ECO:0000256" key="1">
    <source>
        <dbReference type="SAM" id="SignalP"/>
    </source>
</evidence>
<feature type="chain" id="PRO_5042178158" description="Secreted protein" evidence="1">
    <location>
        <begin position="21"/>
        <end position="112"/>
    </location>
</feature>
<proteinExistence type="predicted"/>
<evidence type="ECO:0000313" key="2">
    <source>
        <dbReference type="EMBL" id="KAJ4930972.1"/>
    </source>
</evidence>
<name>A0AAD6AS87_9TELE</name>
<keyword evidence="3" id="KW-1185">Reference proteome</keyword>
<evidence type="ECO:0008006" key="4">
    <source>
        <dbReference type="Google" id="ProtNLM"/>
    </source>
</evidence>
<feature type="non-terminal residue" evidence="2">
    <location>
        <position position="1"/>
    </location>
</feature>
<protein>
    <recommendedName>
        <fullName evidence="4">Secreted protein</fullName>
    </recommendedName>
</protein>
<dbReference type="Proteomes" id="UP001219934">
    <property type="component" value="Unassembled WGS sequence"/>
</dbReference>
<gene>
    <name evidence="2" type="ORF">JOQ06_025273</name>
</gene>
<accession>A0AAD6AS87</accession>
<reference evidence="2" key="1">
    <citation type="submission" date="2022-11" db="EMBL/GenBank/DDBJ databases">
        <title>Chromosome-level genome of Pogonophryne albipinna.</title>
        <authorList>
            <person name="Jo E."/>
        </authorList>
    </citation>
    <scope>NUCLEOTIDE SEQUENCE</scope>
    <source>
        <strain evidence="2">SGF0006</strain>
        <tissue evidence="2">Muscle</tissue>
    </source>
</reference>